<dbReference type="InterPro" id="IPR048437">
    <property type="entry name" value="MASE11"/>
</dbReference>
<feature type="transmembrane region" description="Helical" evidence="2">
    <location>
        <begin position="133"/>
        <end position="155"/>
    </location>
</feature>
<dbReference type="SUPFAM" id="SSF55781">
    <property type="entry name" value="GAF domain-like"/>
    <property type="match status" value="3"/>
</dbReference>
<dbReference type="Pfam" id="PF13492">
    <property type="entry name" value="GAF_3"/>
    <property type="match status" value="1"/>
</dbReference>
<proteinExistence type="predicted"/>
<evidence type="ECO:0000256" key="1">
    <source>
        <dbReference type="SAM" id="Coils"/>
    </source>
</evidence>
<evidence type="ECO:0000256" key="2">
    <source>
        <dbReference type="SAM" id="Phobius"/>
    </source>
</evidence>
<dbReference type="Pfam" id="PF13185">
    <property type="entry name" value="GAF_2"/>
    <property type="match status" value="1"/>
</dbReference>
<keyword evidence="2" id="KW-0812">Transmembrane</keyword>
<evidence type="ECO:0000259" key="3">
    <source>
        <dbReference type="SMART" id="SM00065"/>
    </source>
</evidence>
<sequence>MTNPNLSNTASSQTIATRTGLHEIRKANEQLLQNLLNGSLILGTVLFFLNMYNAIQKANYLAVAGVIIAYAILFIITFARMLPFRLRVDLLAASYYVVGTLSLITSGVSAGNLIYFFIAVLVIALLLEKNAWIIPFAIATLTITLVGFFSYFSIINTEEAALASTGMIEWLSIAVNLLYTTFLISASTAQYFERLRTSIISTHQRDEALTNENAVLSSKLLDFQNTLDRRRSRLVTTRQISREISQQTDIEKVMKDSVELIRTQLGYYHAAIYLNDNRNENAMLKAATGDAGQMLMERNYRIRVRDEGVIGSTIFRGEPIITENIEVEFPNFKNTSLPNTKAEIALPLRIGQNVFGALDVHADRVQAFADEDIEILQSITDQLSMVIDKNFRLSNLNATIQRLEESYRSYTRGSWQTHLKGSKKQLSYTYTENTLEPEFDETEITRNALESGEVITTQSASKNVEDAESILAVPIMLRNQVLGVMNIKYKGKSIPSDLADLAQNASDRLAVALENARLLEQNQQRAEREHLVGEISTRVRSASDIDTILRTTATELGRALGIDEVRIQLKNAE</sequence>
<protein>
    <recommendedName>
        <fullName evidence="3">GAF domain-containing protein</fullName>
    </recommendedName>
</protein>
<feature type="domain" description="GAF" evidence="3">
    <location>
        <begin position="249"/>
        <end position="397"/>
    </location>
</feature>
<comment type="caution">
    <text evidence="4">The sequence shown here is derived from an EMBL/GenBank/DDBJ whole genome shotgun (WGS) entry which is preliminary data.</text>
</comment>
<dbReference type="AlphaFoldDB" id="A0A644ZFT0"/>
<feature type="transmembrane region" description="Helical" evidence="2">
    <location>
        <begin position="35"/>
        <end position="55"/>
    </location>
</feature>
<keyword evidence="2" id="KW-0472">Membrane</keyword>
<feature type="transmembrane region" description="Helical" evidence="2">
    <location>
        <begin position="94"/>
        <end position="127"/>
    </location>
</feature>
<name>A0A644ZFT0_9ZZZZ</name>
<keyword evidence="1" id="KW-0175">Coiled coil</keyword>
<gene>
    <name evidence="4" type="ORF">SDC9_86330</name>
</gene>
<reference evidence="4" key="1">
    <citation type="submission" date="2019-08" db="EMBL/GenBank/DDBJ databases">
        <authorList>
            <person name="Kucharzyk K."/>
            <person name="Murdoch R.W."/>
            <person name="Higgins S."/>
            <person name="Loffler F."/>
        </authorList>
    </citation>
    <scope>NUCLEOTIDE SEQUENCE</scope>
</reference>
<feature type="coiled-coil region" evidence="1">
    <location>
        <begin position="502"/>
        <end position="529"/>
    </location>
</feature>
<organism evidence="4">
    <name type="scientific">bioreactor metagenome</name>
    <dbReference type="NCBI Taxonomy" id="1076179"/>
    <lineage>
        <taxon>unclassified sequences</taxon>
        <taxon>metagenomes</taxon>
        <taxon>ecological metagenomes</taxon>
    </lineage>
</organism>
<dbReference type="Gene3D" id="3.30.450.40">
    <property type="match status" value="3"/>
</dbReference>
<keyword evidence="2" id="KW-1133">Transmembrane helix</keyword>
<evidence type="ECO:0000313" key="4">
    <source>
        <dbReference type="EMBL" id="MPM39696.1"/>
    </source>
</evidence>
<dbReference type="InterPro" id="IPR003018">
    <property type="entry name" value="GAF"/>
</dbReference>
<accession>A0A644ZFT0</accession>
<dbReference type="InterPro" id="IPR029016">
    <property type="entry name" value="GAF-like_dom_sf"/>
</dbReference>
<dbReference type="EMBL" id="VSSQ01008738">
    <property type="protein sequence ID" value="MPM39696.1"/>
    <property type="molecule type" value="Genomic_DNA"/>
</dbReference>
<dbReference type="SMART" id="SM00065">
    <property type="entry name" value="GAF"/>
    <property type="match status" value="1"/>
</dbReference>
<feature type="transmembrane region" description="Helical" evidence="2">
    <location>
        <begin position="167"/>
        <end position="192"/>
    </location>
</feature>
<dbReference type="Pfam" id="PF20969">
    <property type="entry name" value="MASE11"/>
    <property type="match status" value="1"/>
</dbReference>
<feature type="transmembrane region" description="Helical" evidence="2">
    <location>
        <begin position="61"/>
        <end position="82"/>
    </location>
</feature>